<organism evidence="2 3">
    <name type="scientific">Nocardioides panacis</name>
    <dbReference type="NCBI Taxonomy" id="2849501"/>
    <lineage>
        <taxon>Bacteria</taxon>
        <taxon>Bacillati</taxon>
        <taxon>Actinomycetota</taxon>
        <taxon>Actinomycetes</taxon>
        <taxon>Propionibacteriales</taxon>
        <taxon>Nocardioidaceae</taxon>
        <taxon>Nocardioides</taxon>
    </lineage>
</organism>
<dbReference type="AlphaFoldDB" id="A0A975XZH0"/>
<dbReference type="KEGG" id="nps:KRR39_17505"/>
<dbReference type="Pfam" id="PF05711">
    <property type="entry name" value="TylF"/>
    <property type="match status" value="1"/>
</dbReference>
<sequence>MSASNTARRVLARLRPAAAPDDVLQQELAQARTRLRRTRTQLRQARQKAAGLERELKLTRASLRSPVHDLVLPDRVAAVIEQVAAEKLTYLSQENLATLATLVLDVERRGLPGAVVEAGTARGGSAIVMAAAKSPDRPMQVYDVFGLIPPPTDADGADVHERYRRILAGESRGVGEETYYGYRDNLYDEVTDSFDRLGVPVAEHGVELVQGLFADTVHPDGPVALAHLDGDWYESTLTCLERIAPVLVPGGRIVLDDYWAWSGCRRAVDEYFADRPGYVVERRAKVHVVRV</sequence>
<evidence type="ECO:0000313" key="2">
    <source>
        <dbReference type="EMBL" id="QWZ07249.1"/>
    </source>
</evidence>
<keyword evidence="2" id="KW-0808">Transferase</keyword>
<keyword evidence="3" id="KW-1185">Reference proteome</keyword>
<name>A0A975XZH0_9ACTN</name>
<feature type="coiled-coil region" evidence="1">
    <location>
        <begin position="28"/>
        <end position="62"/>
    </location>
</feature>
<evidence type="ECO:0000256" key="1">
    <source>
        <dbReference type="SAM" id="Coils"/>
    </source>
</evidence>
<dbReference type="PANTHER" id="PTHR40036:SF1">
    <property type="entry name" value="MACROCIN O-METHYLTRANSFERASE"/>
    <property type="match status" value="1"/>
</dbReference>
<accession>A0A975XZH0</accession>
<dbReference type="GO" id="GO:0032259">
    <property type="term" value="P:methylation"/>
    <property type="evidence" value="ECO:0007669"/>
    <property type="project" value="UniProtKB-KW"/>
</dbReference>
<proteinExistence type="predicted"/>
<dbReference type="InterPro" id="IPR008884">
    <property type="entry name" value="TylF_MeTrfase"/>
</dbReference>
<dbReference type="PANTHER" id="PTHR40036">
    <property type="entry name" value="MACROCIN O-METHYLTRANSFERASE"/>
    <property type="match status" value="1"/>
</dbReference>
<evidence type="ECO:0000313" key="3">
    <source>
        <dbReference type="Proteomes" id="UP000683575"/>
    </source>
</evidence>
<dbReference type="GO" id="GO:0008168">
    <property type="term" value="F:methyltransferase activity"/>
    <property type="evidence" value="ECO:0007669"/>
    <property type="project" value="UniProtKB-KW"/>
</dbReference>
<keyword evidence="1" id="KW-0175">Coiled coil</keyword>
<reference evidence="2" key="1">
    <citation type="submission" date="2021-06" db="EMBL/GenBank/DDBJ databases">
        <title>Complete genome sequence of Nocardioides sp. G188.</title>
        <authorList>
            <person name="Im W.-T."/>
        </authorList>
    </citation>
    <scope>NUCLEOTIDE SEQUENCE</scope>
    <source>
        <strain evidence="2">G188</strain>
    </source>
</reference>
<dbReference type="Proteomes" id="UP000683575">
    <property type="component" value="Chromosome"/>
</dbReference>
<dbReference type="EMBL" id="CP077062">
    <property type="protein sequence ID" value="QWZ07249.1"/>
    <property type="molecule type" value="Genomic_DNA"/>
</dbReference>
<dbReference type="RefSeq" id="WP_216938760.1">
    <property type="nucleotide sequence ID" value="NZ_CP077062.1"/>
</dbReference>
<keyword evidence="2" id="KW-0489">Methyltransferase</keyword>
<protein>
    <submittedName>
        <fullName evidence="2">TylF/MycF family methyltransferase</fullName>
    </submittedName>
</protein>
<gene>
    <name evidence="2" type="ORF">KRR39_17505</name>
</gene>